<dbReference type="STRING" id="695939.SAMN00790413_00144"/>
<dbReference type="EMBL" id="FWWU01000009">
    <property type="protein sequence ID" value="SMB88703.1"/>
    <property type="molecule type" value="Genomic_DNA"/>
</dbReference>
<evidence type="ECO:0000313" key="3">
    <source>
        <dbReference type="Proteomes" id="UP000192582"/>
    </source>
</evidence>
<sequence length="391" mass="43671">MLTRADIQRIQSLPDDAMVLMAVVNDNPSREDNMGTGLQSRVKVQMTESGVPPTVMNQVLEDLGAQRDHHGKSTLYVVGQDSFDRFEIQADLPERFHYGRPLKSLLAAILELMPTVAVLAVDQEWARLFILRQGELTEVRREENVRLDDGDRWDTMVSGTRHVPGAPGSGGAGRGQPGSGPRSDSGTDLFQNREAAALQRFYNTIAEDLTERFRRAGIEQLVLVGPVQRVAEFKAEISKTAPFEVIGETNVSGGTGWVHAGEILEKIAPIVEARRQQAEAELLAELQEKGVMELERVLEMVQEARIYRLVIPEDGSQFHVYRSHNREVPYFTGKKDQTESPLDGSLMERVTLEEILPDLIDLYGLEVRRLHGDHAQRLVKEFGGVGGLPRY</sequence>
<keyword evidence="3" id="KW-1185">Reference proteome</keyword>
<proteinExistence type="predicted"/>
<feature type="compositionally biased region" description="Gly residues" evidence="1">
    <location>
        <begin position="167"/>
        <end position="178"/>
    </location>
</feature>
<protein>
    <recommendedName>
        <fullName evidence="4">Peptide chain release factor subunit 1</fullName>
    </recommendedName>
</protein>
<organism evidence="2 3">
    <name type="scientific">Deinococcus hopiensis KR-140</name>
    <dbReference type="NCBI Taxonomy" id="695939"/>
    <lineage>
        <taxon>Bacteria</taxon>
        <taxon>Thermotogati</taxon>
        <taxon>Deinococcota</taxon>
        <taxon>Deinococci</taxon>
        <taxon>Deinococcales</taxon>
        <taxon>Deinococcaceae</taxon>
        <taxon>Deinococcus</taxon>
    </lineage>
</organism>
<dbReference type="OrthoDB" id="58601at2"/>
<dbReference type="Pfam" id="PF18854">
    <property type="entry name" value="baeRF_family10"/>
    <property type="match status" value="1"/>
</dbReference>
<dbReference type="RefSeq" id="WP_084047870.1">
    <property type="nucleotide sequence ID" value="NZ_FWWU01000009.1"/>
</dbReference>
<evidence type="ECO:0000256" key="1">
    <source>
        <dbReference type="SAM" id="MobiDB-lite"/>
    </source>
</evidence>
<gene>
    <name evidence="2" type="ORF">SAMN00790413_00144</name>
</gene>
<evidence type="ECO:0000313" key="2">
    <source>
        <dbReference type="EMBL" id="SMB88703.1"/>
    </source>
</evidence>
<dbReference type="AlphaFoldDB" id="A0A1W1V5W3"/>
<reference evidence="2 3" key="1">
    <citation type="submission" date="2017-04" db="EMBL/GenBank/DDBJ databases">
        <authorList>
            <person name="Afonso C.L."/>
            <person name="Miller P.J."/>
            <person name="Scott M.A."/>
            <person name="Spackman E."/>
            <person name="Goraichik I."/>
            <person name="Dimitrov K.M."/>
            <person name="Suarez D.L."/>
            <person name="Swayne D.E."/>
        </authorList>
    </citation>
    <scope>NUCLEOTIDE SEQUENCE [LARGE SCALE GENOMIC DNA]</scope>
    <source>
        <strain evidence="2 3">KR-140</strain>
    </source>
</reference>
<accession>A0A1W1V5W3</accession>
<dbReference type="Proteomes" id="UP000192582">
    <property type="component" value="Unassembled WGS sequence"/>
</dbReference>
<feature type="region of interest" description="Disordered" evidence="1">
    <location>
        <begin position="151"/>
        <end position="188"/>
    </location>
</feature>
<name>A0A1W1V5W3_9DEIO</name>
<dbReference type="InterPro" id="IPR041202">
    <property type="entry name" value="BaeRF_family10"/>
</dbReference>
<evidence type="ECO:0008006" key="4">
    <source>
        <dbReference type="Google" id="ProtNLM"/>
    </source>
</evidence>